<feature type="region of interest" description="Disordered" evidence="1">
    <location>
        <begin position="1"/>
        <end position="23"/>
    </location>
</feature>
<feature type="non-terminal residue" evidence="2">
    <location>
        <position position="73"/>
    </location>
</feature>
<dbReference type="EMBL" id="SRID01000235">
    <property type="protein sequence ID" value="TGB00588.1"/>
    <property type="molecule type" value="Genomic_DNA"/>
</dbReference>
<organism evidence="2 3">
    <name type="scientific">Streptomyces palmae</name>
    <dbReference type="NCBI Taxonomy" id="1701085"/>
    <lineage>
        <taxon>Bacteria</taxon>
        <taxon>Bacillati</taxon>
        <taxon>Actinomycetota</taxon>
        <taxon>Actinomycetes</taxon>
        <taxon>Kitasatosporales</taxon>
        <taxon>Streptomycetaceae</taxon>
        <taxon>Streptomyces</taxon>
    </lineage>
</organism>
<feature type="region of interest" description="Disordered" evidence="1">
    <location>
        <begin position="49"/>
        <end position="73"/>
    </location>
</feature>
<evidence type="ECO:0000256" key="1">
    <source>
        <dbReference type="SAM" id="MobiDB-lite"/>
    </source>
</evidence>
<keyword evidence="3" id="KW-1185">Reference proteome</keyword>
<proteinExistence type="predicted"/>
<evidence type="ECO:0000313" key="2">
    <source>
        <dbReference type="EMBL" id="TGB00588.1"/>
    </source>
</evidence>
<sequence length="73" mass="7533">MVVPDPKRPPVAPATERAARGRDGSTRLLRWAAAASLIGALLIYQSVDASSQPSPGQASVSVQPSPERVTAPA</sequence>
<accession>A0A4Z0GVF9</accession>
<evidence type="ECO:0008006" key="4">
    <source>
        <dbReference type="Google" id="ProtNLM"/>
    </source>
</evidence>
<dbReference type="AlphaFoldDB" id="A0A4Z0GVF9"/>
<feature type="compositionally biased region" description="Polar residues" evidence="1">
    <location>
        <begin position="49"/>
        <end position="64"/>
    </location>
</feature>
<gene>
    <name evidence="2" type="ORF">E4099_21720</name>
</gene>
<protein>
    <recommendedName>
        <fullName evidence="4">Class F sortase</fullName>
    </recommendedName>
</protein>
<dbReference type="Proteomes" id="UP000297948">
    <property type="component" value="Unassembled WGS sequence"/>
</dbReference>
<comment type="caution">
    <text evidence="2">The sequence shown here is derived from an EMBL/GenBank/DDBJ whole genome shotgun (WGS) entry which is preliminary data.</text>
</comment>
<evidence type="ECO:0000313" key="3">
    <source>
        <dbReference type="Proteomes" id="UP000297948"/>
    </source>
</evidence>
<name>A0A4Z0GVF9_9ACTN</name>
<reference evidence="2 3" key="1">
    <citation type="submission" date="2019-03" db="EMBL/GenBank/DDBJ databases">
        <authorList>
            <person name="Gonzalez-Pimentel J.L."/>
        </authorList>
    </citation>
    <scope>NUCLEOTIDE SEQUENCE [LARGE SCALE GENOMIC DNA]</scope>
    <source>
        <strain evidence="2 3">JCM 31289</strain>
    </source>
</reference>